<dbReference type="AlphaFoldDB" id="A0A9W6ZKM1"/>
<protein>
    <submittedName>
        <fullName evidence="3">Uncharacterized protein</fullName>
    </submittedName>
</protein>
<dbReference type="Proteomes" id="UP001165085">
    <property type="component" value="Unassembled WGS sequence"/>
</dbReference>
<proteinExistence type="predicted"/>
<reference evidence="4" key="1">
    <citation type="journal article" date="2023" name="Commun. Biol.">
        <title>Genome analysis of Parmales, the sister group of diatoms, reveals the evolutionary specialization of diatoms from phago-mixotrophs to photoautotrophs.</title>
        <authorList>
            <person name="Ban H."/>
            <person name="Sato S."/>
            <person name="Yoshikawa S."/>
            <person name="Yamada K."/>
            <person name="Nakamura Y."/>
            <person name="Ichinomiya M."/>
            <person name="Sato N."/>
            <person name="Blanc-Mathieu R."/>
            <person name="Endo H."/>
            <person name="Kuwata A."/>
            <person name="Ogata H."/>
        </authorList>
    </citation>
    <scope>NUCLEOTIDE SEQUENCE [LARGE SCALE GENOMIC DNA]</scope>
    <source>
        <strain evidence="4">NIES 3701</strain>
    </source>
</reference>
<evidence type="ECO:0000256" key="2">
    <source>
        <dbReference type="SAM" id="Phobius"/>
    </source>
</evidence>
<evidence type="ECO:0000256" key="1">
    <source>
        <dbReference type="SAM" id="MobiDB-lite"/>
    </source>
</evidence>
<evidence type="ECO:0000313" key="3">
    <source>
        <dbReference type="EMBL" id="GMH56127.1"/>
    </source>
</evidence>
<keyword evidence="4" id="KW-1185">Reference proteome</keyword>
<feature type="region of interest" description="Disordered" evidence="1">
    <location>
        <begin position="18"/>
        <end position="55"/>
    </location>
</feature>
<comment type="caution">
    <text evidence="3">The sequence shown here is derived from an EMBL/GenBank/DDBJ whole genome shotgun (WGS) entry which is preliminary data.</text>
</comment>
<keyword evidence="2" id="KW-1133">Transmembrane helix</keyword>
<name>A0A9W6ZKM1_9STRA</name>
<gene>
    <name evidence="3" type="ORF">TrST_g3037</name>
</gene>
<evidence type="ECO:0000313" key="4">
    <source>
        <dbReference type="Proteomes" id="UP001165085"/>
    </source>
</evidence>
<organism evidence="3 4">
    <name type="scientific">Triparma strigata</name>
    <dbReference type="NCBI Taxonomy" id="1606541"/>
    <lineage>
        <taxon>Eukaryota</taxon>
        <taxon>Sar</taxon>
        <taxon>Stramenopiles</taxon>
        <taxon>Ochrophyta</taxon>
        <taxon>Bolidophyceae</taxon>
        <taxon>Parmales</taxon>
        <taxon>Triparmaceae</taxon>
        <taxon>Triparma</taxon>
    </lineage>
</organism>
<sequence length="122" mass="13524">MWSRAAFTATRAGINAAARPKTIPSPASLASRRTFSSLPPRGPVGGETYPPTHATPSSVRQKNLLTAAFCSSFVFFVWYYSVNAVKKSTLDENGEDELDRMEKERMIHVHQSGELKVHESKK</sequence>
<keyword evidence="2" id="KW-0472">Membrane</keyword>
<accession>A0A9W6ZKM1</accession>
<dbReference type="OrthoDB" id="10018333at2759"/>
<keyword evidence="2" id="KW-0812">Transmembrane</keyword>
<dbReference type="EMBL" id="BRXY01000038">
    <property type="protein sequence ID" value="GMH56127.1"/>
    <property type="molecule type" value="Genomic_DNA"/>
</dbReference>
<feature type="transmembrane region" description="Helical" evidence="2">
    <location>
        <begin position="64"/>
        <end position="81"/>
    </location>
</feature>